<dbReference type="EMBL" id="UGQL01000002">
    <property type="protein sequence ID" value="STZ69213.1"/>
    <property type="molecule type" value="Genomic_DNA"/>
</dbReference>
<dbReference type="RefSeq" id="WP_002988321.1">
    <property type="nucleotide sequence ID" value="NZ_CP068107.1"/>
</dbReference>
<organism evidence="2 3">
    <name type="scientific">Myroides odoratus</name>
    <name type="common">Flavobacterium odoratum</name>
    <dbReference type="NCBI Taxonomy" id="256"/>
    <lineage>
        <taxon>Bacteria</taxon>
        <taxon>Pseudomonadati</taxon>
        <taxon>Bacteroidota</taxon>
        <taxon>Flavobacteriia</taxon>
        <taxon>Flavobacteriales</taxon>
        <taxon>Flavobacteriaceae</taxon>
        <taxon>Myroides</taxon>
    </lineage>
</organism>
<dbReference type="GeneID" id="93529370"/>
<evidence type="ECO:0000313" key="3">
    <source>
        <dbReference type="Proteomes" id="UP000255024"/>
    </source>
</evidence>
<dbReference type="EMBL" id="CP068108">
    <property type="protein sequence ID" value="QQT99826.1"/>
    <property type="molecule type" value="Genomic_DNA"/>
</dbReference>
<dbReference type="OrthoDB" id="849114at2"/>
<dbReference type="PROSITE" id="PS51257">
    <property type="entry name" value="PROKAR_LIPOPROTEIN"/>
    <property type="match status" value="1"/>
</dbReference>
<reference evidence="1 4" key="2">
    <citation type="submission" date="2021-01" db="EMBL/GenBank/DDBJ databases">
        <title>FDA dAtabase for Regulatory Grade micrObial Sequences (FDA-ARGOS): Supporting development and validation of Infectious Disease Dx tests.</title>
        <authorList>
            <person name="Sproer C."/>
            <person name="Gronow S."/>
            <person name="Severitt S."/>
            <person name="Schroder I."/>
            <person name="Tallon L."/>
            <person name="Sadzewicz L."/>
            <person name="Zhao X."/>
            <person name="Boylan J."/>
            <person name="Ott S."/>
            <person name="Bowen H."/>
            <person name="Vavikolanu K."/>
            <person name="Mehta A."/>
            <person name="Aluvathingal J."/>
            <person name="Nadendla S."/>
            <person name="Lowell S."/>
            <person name="Myers T."/>
            <person name="Yan Y."/>
            <person name="Sichtig H."/>
        </authorList>
    </citation>
    <scope>NUCLEOTIDE SEQUENCE [LARGE SCALE GENOMIC DNA]</scope>
    <source>
        <strain evidence="1 4">FDAARGOS_1131</strain>
    </source>
</reference>
<protein>
    <submittedName>
        <fullName evidence="1">DUF4292 domain-containing protein</fullName>
    </submittedName>
</protein>
<reference evidence="2 3" key="1">
    <citation type="submission" date="2018-06" db="EMBL/GenBank/DDBJ databases">
        <authorList>
            <consortium name="Pathogen Informatics"/>
            <person name="Doyle S."/>
        </authorList>
    </citation>
    <scope>NUCLEOTIDE SEQUENCE [LARGE SCALE GENOMIC DNA]</scope>
    <source>
        <strain evidence="2 3">NCTC11179</strain>
    </source>
</reference>
<dbReference type="Pfam" id="PF14125">
    <property type="entry name" value="DUF4292"/>
    <property type="match status" value="1"/>
</dbReference>
<dbReference type="Proteomes" id="UP000255024">
    <property type="component" value="Unassembled WGS sequence"/>
</dbReference>
<evidence type="ECO:0000313" key="1">
    <source>
        <dbReference type="EMBL" id="QQT99826.1"/>
    </source>
</evidence>
<evidence type="ECO:0000313" key="2">
    <source>
        <dbReference type="EMBL" id="STZ69213.1"/>
    </source>
</evidence>
<dbReference type="AlphaFoldDB" id="A0A378U4Y4"/>
<gene>
    <name evidence="1" type="ORF">I6I88_16940</name>
    <name evidence="2" type="ORF">NCTC11179_02717</name>
</gene>
<keyword evidence="3" id="KW-1185">Reference proteome</keyword>
<proteinExistence type="predicted"/>
<dbReference type="InterPro" id="IPR025634">
    <property type="entry name" value="DUF4292"/>
</dbReference>
<accession>A0A378U4Y4</accession>
<sequence length="257" mass="29376">MKKIAFLCLTSLLFISCKKGGEGFLLRESDATKSKTALVILNDHAKNAQNFETVTLKGTAQYKTEEENYKIGLEVLIEKDKQIQLNIRYSDILVSKALITPDGIQYYEKFHENAFQGGYDVLTKFIGADVNFNRFQNLLLGQVLDSQNSGEYVASIEDGLHKVSSPEQEELQSTYFFEDENTLLKKEAITERNSNRKVTISYPGYQKVKNFIVPTEINILAEEEKTINLDIRYRKVSFNEDLQINYAVPKGYKLINL</sequence>
<evidence type="ECO:0000313" key="4">
    <source>
        <dbReference type="Proteomes" id="UP000596202"/>
    </source>
</evidence>
<dbReference type="Proteomes" id="UP000596202">
    <property type="component" value="Chromosome"/>
</dbReference>
<name>A0A378U4Y4_MYROD</name>